<protein>
    <submittedName>
        <fullName evidence="5">SMP-30/gluconolactonase/LRE family protein</fullName>
    </submittedName>
</protein>
<dbReference type="EMBL" id="CATKSH010000001">
    <property type="protein sequence ID" value="CAI9119442.1"/>
    <property type="molecule type" value="Genomic_DNA"/>
</dbReference>
<gene>
    <name evidence="5" type="ORF">LMG32879_000257</name>
</gene>
<feature type="binding site" evidence="3">
    <location>
        <position position="208"/>
    </location>
    <ligand>
        <name>a divalent metal cation</name>
        <dbReference type="ChEBI" id="CHEBI:60240"/>
    </ligand>
</feature>
<dbReference type="Proteomes" id="UP001176960">
    <property type="component" value="Unassembled WGS sequence"/>
</dbReference>
<organism evidence="5 6">
    <name type="scientific">Brytella acorum</name>
    <dbReference type="NCBI Taxonomy" id="2959299"/>
    <lineage>
        <taxon>Bacteria</taxon>
        <taxon>Pseudomonadati</taxon>
        <taxon>Pseudomonadota</taxon>
        <taxon>Alphaproteobacteria</taxon>
        <taxon>Acetobacterales</taxon>
        <taxon>Acetobacteraceae</taxon>
        <taxon>Brytella</taxon>
    </lineage>
</organism>
<evidence type="ECO:0000259" key="4">
    <source>
        <dbReference type="Pfam" id="PF08450"/>
    </source>
</evidence>
<evidence type="ECO:0000313" key="6">
    <source>
        <dbReference type="Proteomes" id="UP001176960"/>
    </source>
</evidence>
<sequence length="309" mass="34045">MSLTQLSPSPTCILDLRANLGEGPVWIAEEHALYFVDIPGARVHRYMPARDRDAEHQHQSWEAPTRIAFLFPTSDGVFLCGGVDGLYRFDPRTGQFARLVSIEPEHPGNRLNDGCIDPRGMLWFGTMDDGESHPRGSIYRVRGTPAGLEVTRHDEGYVVSNGPAVSPDGLTLYACDSPGQTIYAFDLDENGTPGTRRVFARVENGYPDGIVCDSANTLWCCMFAGGRIIRFGPDGTKLEEIPMPCTFPTKLAFGGDDLRTAYVTTAWRDLSEAERAREPQAGSLFAFRVETPGLAQHVFQLGDMSRLEA</sequence>
<dbReference type="AlphaFoldDB" id="A0AA35UEA0"/>
<keyword evidence="6" id="KW-1185">Reference proteome</keyword>
<dbReference type="GO" id="GO:0005509">
    <property type="term" value="F:calcium ion binding"/>
    <property type="evidence" value="ECO:0007669"/>
    <property type="project" value="TreeGrafter"/>
</dbReference>
<evidence type="ECO:0000313" key="5">
    <source>
        <dbReference type="EMBL" id="CAI9119442.1"/>
    </source>
</evidence>
<evidence type="ECO:0000256" key="1">
    <source>
        <dbReference type="ARBA" id="ARBA00008853"/>
    </source>
</evidence>
<comment type="caution">
    <text evidence="5">The sequence shown here is derived from an EMBL/GenBank/DDBJ whole genome shotgun (WGS) entry which is preliminary data.</text>
</comment>
<dbReference type="GO" id="GO:0004341">
    <property type="term" value="F:gluconolactonase activity"/>
    <property type="evidence" value="ECO:0007669"/>
    <property type="project" value="TreeGrafter"/>
</dbReference>
<dbReference type="Pfam" id="PF08450">
    <property type="entry name" value="SGL"/>
    <property type="match status" value="1"/>
</dbReference>
<dbReference type="PRINTS" id="PR01790">
    <property type="entry name" value="SMP30FAMILY"/>
</dbReference>
<feature type="binding site" evidence="3">
    <location>
        <position position="112"/>
    </location>
    <ligand>
        <name>substrate</name>
    </ligand>
</feature>
<dbReference type="RefSeq" id="WP_289842673.1">
    <property type="nucleotide sequence ID" value="NZ_CATKSH010000001.1"/>
</dbReference>
<feature type="binding site" evidence="3">
    <location>
        <position position="110"/>
    </location>
    <ligand>
        <name>substrate</name>
    </ligand>
</feature>
<keyword evidence="3" id="KW-0479">Metal-binding</keyword>
<dbReference type="PANTHER" id="PTHR10907:SF47">
    <property type="entry name" value="REGUCALCIN"/>
    <property type="match status" value="1"/>
</dbReference>
<comment type="cofactor">
    <cofactor evidence="3">
        <name>Zn(2+)</name>
        <dbReference type="ChEBI" id="CHEBI:29105"/>
    </cofactor>
    <text evidence="3">Binds 1 divalent metal cation per subunit.</text>
</comment>
<dbReference type="InterPro" id="IPR013658">
    <property type="entry name" value="SGL"/>
</dbReference>
<dbReference type="GO" id="GO:0019853">
    <property type="term" value="P:L-ascorbic acid biosynthetic process"/>
    <property type="evidence" value="ECO:0007669"/>
    <property type="project" value="TreeGrafter"/>
</dbReference>
<reference evidence="5" key="1">
    <citation type="submission" date="2023-03" db="EMBL/GenBank/DDBJ databases">
        <authorList>
            <person name="Cleenwerck I."/>
        </authorList>
    </citation>
    <scope>NUCLEOTIDE SEQUENCE</scope>
    <source>
        <strain evidence="5">LMG 32879</strain>
    </source>
</reference>
<dbReference type="InterPro" id="IPR011042">
    <property type="entry name" value="6-blade_b-propeller_TolB-like"/>
</dbReference>
<proteinExistence type="inferred from homology"/>
<comment type="similarity">
    <text evidence="1">Belongs to the SMP-30/CGR1 family.</text>
</comment>
<keyword evidence="3" id="KW-0862">Zinc</keyword>
<dbReference type="Gene3D" id="2.120.10.30">
    <property type="entry name" value="TolB, C-terminal domain"/>
    <property type="match status" value="1"/>
</dbReference>
<feature type="active site" description="Proton donor/acceptor" evidence="2">
    <location>
        <position position="208"/>
    </location>
</feature>
<evidence type="ECO:0000256" key="2">
    <source>
        <dbReference type="PIRSR" id="PIRSR605511-1"/>
    </source>
</evidence>
<dbReference type="InterPro" id="IPR005511">
    <property type="entry name" value="SMP-30"/>
</dbReference>
<evidence type="ECO:0000256" key="3">
    <source>
        <dbReference type="PIRSR" id="PIRSR605511-2"/>
    </source>
</evidence>
<dbReference type="SUPFAM" id="SSF63829">
    <property type="entry name" value="Calcium-dependent phosphotriesterase"/>
    <property type="match status" value="1"/>
</dbReference>
<accession>A0AA35UEA0</accession>
<feature type="domain" description="SMP-30/Gluconolactonase/LRE-like region" evidence="4">
    <location>
        <begin position="20"/>
        <end position="266"/>
    </location>
</feature>
<feature type="binding site" evidence="3">
    <location>
        <position position="161"/>
    </location>
    <ligand>
        <name>a divalent metal cation</name>
        <dbReference type="ChEBI" id="CHEBI:60240"/>
    </ligand>
</feature>
<feature type="binding site" evidence="3">
    <location>
        <position position="22"/>
    </location>
    <ligand>
        <name>a divalent metal cation</name>
        <dbReference type="ChEBI" id="CHEBI:60240"/>
    </ligand>
</feature>
<dbReference type="PANTHER" id="PTHR10907">
    <property type="entry name" value="REGUCALCIN"/>
    <property type="match status" value="1"/>
</dbReference>
<name>A0AA35UEA0_9PROT</name>